<dbReference type="Proteomes" id="UP000276133">
    <property type="component" value="Unassembled WGS sequence"/>
</dbReference>
<name>A0A3M7QIY4_BRAPC</name>
<evidence type="ECO:0000313" key="2">
    <source>
        <dbReference type="Proteomes" id="UP000276133"/>
    </source>
</evidence>
<protein>
    <submittedName>
        <fullName evidence="1">Uncharacterized protein</fullName>
    </submittedName>
</protein>
<dbReference type="AlphaFoldDB" id="A0A3M7QIY4"/>
<dbReference type="EMBL" id="REGN01005966">
    <property type="protein sequence ID" value="RNA11406.1"/>
    <property type="molecule type" value="Genomic_DNA"/>
</dbReference>
<organism evidence="1 2">
    <name type="scientific">Brachionus plicatilis</name>
    <name type="common">Marine rotifer</name>
    <name type="synonym">Brachionus muelleri</name>
    <dbReference type="NCBI Taxonomy" id="10195"/>
    <lineage>
        <taxon>Eukaryota</taxon>
        <taxon>Metazoa</taxon>
        <taxon>Spiralia</taxon>
        <taxon>Gnathifera</taxon>
        <taxon>Rotifera</taxon>
        <taxon>Eurotatoria</taxon>
        <taxon>Monogononta</taxon>
        <taxon>Pseudotrocha</taxon>
        <taxon>Ploima</taxon>
        <taxon>Brachionidae</taxon>
        <taxon>Brachionus</taxon>
    </lineage>
</organism>
<proteinExistence type="predicted"/>
<evidence type="ECO:0000313" key="1">
    <source>
        <dbReference type="EMBL" id="RNA11406.1"/>
    </source>
</evidence>
<accession>A0A3M7QIY4</accession>
<keyword evidence="2" id="KW-1185">Reference proteome</keyword>
<gene>
    <name evidence="1" type="ORF">BpHYR1_024854</name>
</gene>
<comment type="caution">
    <text evidence="1">The sequence shown here is derived from an EMBL/GenBank/DDBJ whole genome shotgun (WGS) entry which is preliminary data.</text>
</comment>
<sequence>MAFKLSIFSITTMGKKESPRSIRKRDMLEEFGLYPGRLEWILVIPFSQICELKSLDESFPIKEKNNLLQYKKNR</sequence>
<reference evidence="1 2" key="1">
    <citation type="journal article" date="2018" name="Sci. Rep.">
        <title>Genomic signatures of local adaptation to the degree of environmental predictability in rotifers.</title>
        <authorList>
            <person name="Franch-Gras L."/>
            <person name="Hahn C."/>
            <person name="Garcia-Roger E.M."/>
            <person name="Carmona M.J."/>
            <person name="Serra M."/>
            <person name="Gomez A."/>
        </authorList>
    </citation>
    <scope>NUCLEOTIDE SEQUENCE [LARGE SCALE GENOMIC DNA]</scope>
    <source>
        <strain evidence="1">HYR1</strain>
    </source>
</reference>